<evidence type="ECO:0000256" key="3">
    <source>
        <dbReference type="ARBA" id="ARBA00022692"/>
    </source>
</evidence>
<keyword evidence="4 6" id="KW-1133">Transmembrane helix</keyword>
<dbReference type="AlphaFoldDB" id="A0A2M6UP24"/>
<dbReference type="EMBL" id="LFJC01000003">
    <property type="protein sequence ID" value="PIT06353.1"/>
    <property type="molecule type" value="Genomic_DNA"/>
</dbReference>
<feature type="transmembrane region" description="Helical" evidence="6">
    <location>
        <begin position="21"/>
        <end position="44"/>
    </location>
</feature>
<feature type="transmembrane region" description="Helical" evidence="6">
    <location>
        <begin position="345"/>
        <end position="368"/>
    </location>
</feature>
<gene>
    <name evidence="9" type="ORF">TSA1_27965</name>
</gene>
<evidence type="ECO:0000256" key="4">
    <source>
        <dbReference type="ARBA" id="ARBA00022989"/>
    </source>
</evidence>
<dbReference type="InterPro" id="IPR051125">
    <property type="entry name" value="ABC-4/HrtB_transporter"/>
</dbReference>
<dbReference type="GO" id="GO:0005886">
    <property type="term" value="C:plasma membrane"/>
    <property type="evidence" value="ECO:0007669"/>
    <property type="project" value="UniProtKB-SubCell"/>
</dbReference>
<dbReference type="PANTHER" id="PTHR43738">
    <property type="entry name" value="ABC TRANSPORTER, MEMBRANE PROTEIN"/>
    <property type="match status" value="1"/>
</dbReference>
<feature type="transmembrane region" description="Helical" evidence="6">
    <location>
        <begin position="256"/>
        <end position="281"/>
    </location>
</feature>
<dbReference type="InterPro" id="IPR003838">
    <property type="entry name" value="ABC3_permease_C"/>
</dbReference>
<evidence type="ECO:0000313" key="10">
    <source>
        <dbReference type="Proteomes" id="UP000228930"/>
    </source>
</evidence>
<keyword evidence="9" id="KW-0067">ATP-binding</keyword>
<evidence type="ECO:0000259" key="8">
    <source>
        <dbReference type="Pfam" id="PF12704"/>
    </source>
</evidence>
<feature type="transmembrane region" description="Helical" evidence="6">
    <location>
        <begin position="302"/>
        <end position="325"/>
    </location>
</feature>
<dbReference type="Pfam" id="PF12704">
    <property type="entry name" value="MacB_PCD"/>
    <property type="match status" value="1"/>
</dbReference>
<evidence type="ECO:0000313" key="9">
    <source>
        <dbReference type="EMBL" id="PIT06353.1"/>
    </source>
</evidence>
<dbReference type="RefSeq" id="WP_100181393.1">
    <property type="nucleotide sequence ID" value="NZ_LFJC01000003.1"/>
</dbReference>
<keyword evidence="9" id="KW-0547">Nucleotide-binding</keyword>
<protein>
    <submittedName>
        <fullName evidence="9">ABC transporter ATP-binding protein</fullName>
    </submittedName>
</protein>
<dbReference type="InterPro" id="IPR025857">
    <property type="entry name" value="MacB_PCD"/>
</dbReference>
<dbReference type="PANTHER" id="PTHR43738:SF3">
    <property type="entry name" value="ABC TRANSPORTER PERMEASE"/>
    <property type="match status" value="1"/>
</dbReference>
<accession>A0A2M6UP24</accession>
<evidence type="ECO:0000256" key="5">
    <source>
        <dbReference type="ARBA" id="ARBA00023136"/>
    </source>
</evidence>
<comment type="caution">
    <text evidence="9">The sequence shown here is derived from an EMBL/GenBank/DDBJ whole genome shotgun (WGS) entry which is preliminary data.</text>
</comment>
<dbReference type="GO" id="GO:0005524">
    <property type="term" value="F:ATP binding"/>
    <property type="evidence" value="ECO:0007669"/>
    <property type="project" value="UniProtKB-KW"/>
</dbReference>
<keyword evidence="2" id="KW-1003">Cell membrane</keyword>
<keyword evidence="10" id="KW-1185">Reference proteome</keyword>
<evidence type="ECO:0000259" key="7">
    <source>
        <dbReference type="Pfam" id="PF02687"/>
    </source>
</evidence>
<feature type="domain" description="ABC3 transporter permease C-terminal" evidence="7">
    <location>
        <begin position="262"/>
        <end position="378"/>
    </location>
</feature>
<keyword evidence="3 6" id="KW-0812">Transmembrane</keyword>
<evidence type="ECO:0000256" key="2">
    <source>
        <dbReference type="ARBA" id="ARBA00022475"/>
    </source>
</evidence>
<dbReference type="Proteomes" id="UP000228930">
    <property type="component" value="Unassembled WGS sequence"/>
</dbReference>
<name>A0A2M6UP24_9BRAD</name>
<reference evidence="9 10" key="1">
    <citation type="submission" date="2015-06" db="EMBL/GenBank/DDBJ databases">
        <title>Comparative genome analysis of nirS-carrying Bradyrhizobium sp. strains.</title>
        <authorList>
            <person name="Ishii S."/>
            <person name="Jang J."/>
            <person name="Nishizawa T."/>
            <person name="Senoo K."/>
        </authorList>
    </citation>
    <scope>NUCLEOTIDE SEQUENCE [LARGE SCALE GENOMIC DNA]</scope>
    <source>
        <strain evidence="9 10">TSA1</strain>
    </source>
</reference>
<keyword evidence="5 6" id="KW-0472">Membrane</keyword>
<feature type="domain" description="MacB-like periplasmic core" evidence="8">
    <location>
        <begin position="19"/>
        <end position="228"/>
    </location>
</feature>
<comment type="subcellular location">
    <subcellularLocation>
        <location evidence="1">Cell membrane</location>
        <topology evidence="1">Multi-pass membrane protein</topology>
    </subcellularLocation>
</comment>
<dbReference type="Pfam" id="PF02687">
    <property type="entry name" value="FtsX"/>
    <property type="match status" value="1"/>
</dbReference>
<evidence type="ECO:0000256" key="1">
    <source>
        <dbReference type="ARBA" id="ARBA00004651"/>
    </source>
</evidence>
<evidence type="ECO:0000256" key="6">
    <source>
        <dbReference type="SAM" id="Phobius"/>
    </source>
</evidence>
<sequence length="386" mass="42348">MSQWLTLVARNILRHRLRTSLTLVGLIVAILAFGVLQTVVKTWYAGVDGAVPSRLLTRNAVSFTLPLPKSYQKRISAVEGVRRVTHLSWFGGVYKDSKNFFPQFAIDAASYLDMFPEILVPDDVRRAFLHERRGAIVGRKLARRYGFKPGDVIQLRGTIFPGNWEFLICGVFDGRDPKTDTSQLFFRWDYLNETLRVRSKAQADQVGVFAVDVAGLDSVADVSQAIDQVFRNSLAETLTETERAFQIGFVKQTEAILISIRVVSFVVIFIILAVMANTMAMTARERLREYATLKAIGFSPGYVARLILGESILIASIGGAIGIGLTPPVAAHLAELSATLFPTLIVSANTVMLQALAAVVVGILAAVLPMRRAARVNIVDGLRALG</sequence>
<proteinExistence type="predicted"/>
<organism evidence="9 10">
    <name type="scientific">Bradyrhizobium nitroreducens</name>
    <dbReference type="NCBI Taxonomy" id="709803"/>
    <lineage>
        <taxon>Bacteria</taxon>
        <taxon>Pseudomonadati</taxon>
        <taxon>Pseudomonadota</taxon>
        <taxon>Alphaproteobacteria</taxon>
        <taxon>Hyphomicrobiales</taxon>
        <taxon>Nitrobacteraceae</taxon>
        <taxon>Bradyrhizobium</taxon>
    </lineage>
</organism>